<keyword evidence="3" id="KW-1185">Reference proteome</keyword>
<protein>
    <submittedName>
        <fullName evidence="2">Uncharacterized protein</fullName>
    </submittedName>
</protein>
<evidence type="ECO:0000256" key="1">
    <source>
        <dbReference type="SAM" id="MobiDB-lite"/>
    </source>
</evidence>
<proteinExistence type="predicted"/>
<dbReference type="EMBL" id="VJMJ01000141">
    <property type="protein sequence ID" value="KAF0731596.1"/>
    <property type="molecule type" value="Genomic_DNA"/>
</dbReference>
<accession>A0A6G0WVP2</accession>
<dbReference type="Proteomes" id="UP000481153">
    <property type="component" value="Unassembled WGS sequence"/>
</dbReference>
<dbReference type="AlphaFoldDB" id="A0A6G0WVP2"/>
<feature type="compositionally biased region" description="Basic residues" evidence="1">
    <location>
        <begin position="121"/>
        <end position="130"/>
    </location>
</feature>
<gene>
    <name evidence="2" type="ORF">Ae201684_011216</name>
</gene>
<comment type="caution">
    <text evidence="2">The sequence shown here is derived from an EMBL/GenBank/DDBJ whole genome shotgun (WGS) entry which is preliminary data.</text>
</comment>
<reference evidence="2 3" key="1">
    <citation type="submission" date="2019-07" db="EMBL/GenBank/DDBJ databases">
        <title>Genomics analysis of Aphanomyces spp. identifies a new class of oomycete effector associated with host adaptation.</title>
        <authorList>
            <person name="Gaulin E."/>
        </authorList>
    </citation>
    <scope>NUCLEOTIDE SEQUENCE [LARGE SCALE GENOMIC DNA]</scope>
    <source>
        <strain evidence="2 3">ATCC 201684</strain>
    </source>
</reference>
<feature type="region of interest" description="Disordered" evidence="1">
    <location>
        <begin position="103"/>
        <end position="130"/>
    </location>
</feature>
<name>A0A6G0WVP2_9STRA</name>
<organism evidence="2 3">
    <name type="scientific">Aphanomyces euteiches</name>
    <dbReference type="NCBI Taxonomy" id="100861"/>
    <lineage>
        <taxon>Eukaryota</taxon>
        <taxon>Sar</taxon>
        <taxon>Stramenopiles</taxon>
        <taxon>Oomycota</taxon>
        <taxon>Saprolegniomycetes</taxon>
        <taxon>Saprolegniales</taxon>
        <taxon>Verrucalvaceae</taxon>
        <taxon>Aphanomyces</taxon>
    </lineage>
</organism>
<evidence type="ECO:0000313" key="2">
    <source>
        <dbReference type="EMBL" id="KAF0731596.1"/>
    </source>
</evidence>
<dbReference type="VEuPathDB" id="FungiDB:AeMF1_006204"/>
<evidence type="ECO:0000313" key="3">
    <source>
        <dbReference type="Proteomes" id="UP000481153"/>
    </source>
</evidence>
<sequence>MHAFHKDIEEHSNIQRMWGRKILPNGELAPVKVDPSPFAVKPAYELDEDKHPETTAAVNEQDDDLLHEIRQKNVPGEAILRLLLHQTRVNGGNPRAILAPLLASDDSSGDSSSIEEFPSPKGKRVKRSYD</sequence>